<dbReference type="RefSeq" id="WP_097150928.1">
    <property type="nucleotide sequence ID" value="NZ_OBQC01000017.1"/>
</dbReference>
<dbReference type="OrthoDB" id="2080342at2"/>
<keyword evidence="2" id="KW-1185">Reference proteome</keyword>
<dbReference type="AlphaFoldDB" id="A0A285UPR3"/>
<proteinExistence type="predicted"/>
<dbReference type="Proteomes" id="UP000219252">
    <property type="component" value="Unassembled WGS sequence"/>
</dbReference>
<reference evidence="2" key="1">
    <citation type="submission" date="2017-08" db="EMBL/GenBank/DDBJ databases">
        <authorList>
            <person name="Varghese N."/>
            <person name="Submissions S."/>
        </authorList>
    </citation>
    <scope>NUCLEOTIDE SEQUENCE [LARGE SCALE GENOMIC DNA]</scope>
    <source>
        <strain evidence="2">JC23</strain>
    </source>
</reference>
<dbReference type="Pfam" id="PF18950">
    <property type="entry name" value="DUF5694"/>
    <property type="match status" value="1"/>
</dbReference>
<gene>
    <name evidence="1" type="ORF">SAMN05877842_11793</name>
</gene>
<sequence>MKPKVLIVGTFHFGGSADYIQVETDNLLSEKRQGEIIEVVGRLAKFNPTKIAVEYVKENEEALNEEYQNFLKGTYELKVNEIDQIGFRLAKEMGHQKVHSIDWMGDVGSRSIDEVMDWAKDNQIELYKLITENYIPQLLTDFNGPLIETLKKLNQKERMLADHRLYMNLARIGEGTDYVGIDWLRWWYQRNLIIYHNLLKLIDKTDERILLIIGTGHLYLVRQFLAESGLVEIEEVENYLDSK</sequence>
<evidence type="ECO:0008006" key="3">
    <source>
        <dbReference type="Google" id="ProtNLM"/>
    </source>
</evidence>
<name>A0A285UPR3_9BACL</name>
<organism evidence="1 2">
    <name type="scientific">Ureibacillus acetophenoni</name>
    <dbReference type="NCBI Taxonomy" id="614649"/>
    <lineage>
        <taxon>Bacteria</taxon>
        <taxon>Bacillati</taxon>
        <taxon>Bacillota</taxon>
        <taxon>Bacilli</taxon>
        <taxon>Bacillales</taxon>
        <taxon>Caryophanaceae</taxon>
        <taxon>Ureibacillus</taxon>
    </lineage>
</organism>
<evidence type="ECO:0000313" key="1">
    <source>
        <dbReference type="EMBL" id="SOC43895.1"/>
    </source>
</evidence>
<protein>
    <recommendedName>
        <fullName evidence="3">TraB family protein</fullName>
    </recommendedName>
</protein>
<evidence type="ECO:0000313" key="2">
    <source>
        <dbReference type="Proteomes" id="UP000219252"/>
    </source>
</evidence>
<accession>A0A285UPR3</accession>
<dbReference type="InterPro" id="IPR043749">
    <property type="entry name" value="DUF5694"/>
</dbReference>
<dbReference type="EMBL" id="OBQC01000017">
    <property type="protein sequence ID" value="SOC43895.1"/>
    <property type="molecule type" value="Genomic_DNA"/>
</dbReference>